<dbReference type="AlphaFoldDB" id="A0A9P8WJQ6"/>
<protein>
    <recommendedName>
        <fullName evidence="5">Secreted protein</fullName>
    </recommendedName>
</protein>
<dbReference type="EMBL" id="JAGPYM010000001">
    <property type="protein sequence ID" value="KAH6900731.1"/>
    <property type="molecule type" value="Genomic_DNA"/>
</dbReference>
<evidence type="ECO:0000313" key="4">
    <source>
        <dbReference type="Proteomes" id="UP000777438"/>
    </source>
</evidence>
<feature type="chain" id="PRO_5040342072" description="Secreted protein" evidence="2">
    <location>
        <begin position="17"/>
        <end position="82"/>
    </location>
</feature>
<evidence type="ECO:0000256" key="2">
    <source>
        <dbReference type="SAM" id="SignalP"/>
    </source>
</evidence>
<gene>
    <name evidence="3" type="ORF">B0T10DRAFT_471479</name>
</gene>
<accession>A0A9P8WJQ6</accession>
<feature type="signal peptide" evidence="2">
    <location>
        <begin position="1"/>
        <end position="16"/>
    </location>
</feature>
<evidence type="ECO:0000256" key="1">
    <source>
        <dbReference type="SAM" id="MobiDB-lite"/>
    </source>
</evidence>
<dbReference type="Proteomes" id="UP000777438">
    <property type="component" value="Unassembled WGS sequence"/>
</dbReference>
<proteinExistence type="predicted"/>
<name>A0A9P8WJQ6_9HYPO</name>
<comment type="caution">
    <text evidence="3">The sequence shown here is derived from an EMBL/GenBank/DDBJ whole genome shotgun (WGS) entry which is preliminary data.</text>
</comment>
<organism evidence="3 4">
    <name type="scientific">Thelonectria olida</name>
    <dbReference type="NCBI Taxonomy" id="1576542"/>
    <lineage>
        <taxon>Eukaryota</taxon>
        <taxon>Fungi</taxon>
        <taxon>Dikarya</taxon>
        <taxon>Ascomycota</taxon>
        <taxon>Pezizomycotina</taxon>
        <taxon>Sordariomycetes</taxon>
        <taxon>Hypocreomycetidae</taxon>
        <taxon>Hypocreales</taxon>
        <taxon>Nectriaceae</taxon>
        <taxon>Thelonectria</taxon>
    </lineage>
</organism>
<keyword evidence="2" id="KW-0732">Signal</keyword>
<keyword evidence="4" id="KW-1185">Reference proteome</keyword>
<evidence type="ECO:0008006" key="5">
    <source>
        <dbReference type="Google" id="ProtNLM"/>
    </source>
</evidence>
<feature type="region of interest" description="Disordered" evidence="1">
    <location>
        <begin position="63"/>
        <end position="82"/>
    </location>
</feature>
<reference evidence="3 4" key="1">
    <citation type="journal article" date="2021" name="Nat. Commun.">
        <title>Genetic determinants of endophytism in the Arabidopsis root mycobiome.</title>
        <authorList>
            <person name="Mesny F."/>
            <person name="Miyauchi S."/>
            <person name="Thiergart T."/>
            <person name="Pickel B."/>
            <person name="Atanasova L."/>
            <person name="Karlsson M."/>
            <person name="Huettel B."/>
            <person name="Barry K.W."/>
            <person name="Haridas S."/>
            <person name="Chen C."/>
            <person name="Bauer D."/>
            <person name="Andreopoulos W."/>
            <person name="Pangilinan J."/>
            <person name="LaButti K."/>
            <person name="Riley R."/>
            <person name="Lipzen A."/>
            <person name="Clum A."/>
            <person name="Drula E."/>
            <person name="Henrissat B."/>
            <person name="Kohler A."/>
            <person name="Grigoriev I.V."/>
            <person name="Martin F.M."/>
            <person name="Hacquard S."/>
        </authorList>
    </citation>
    <scope>NUCLEOTIDE SEQUENCE [LARGE SCALE GENOMIC DNA]</scope>
    <source>
        <strain evidence="3 4">MPI-CAGE-CH-0241</strain>
    </source>
</reference>
<evidence type="ECO:0000313" key="3">
    <source>
        <dbReference type="EMBL" id="KAH6900731.1"/>
    </source>
</evidence>
<sequence>MAFFVFILALLMQCKALCSQQCQRTHNEPNVPVCLLSIWPTRTSCHWVEMIYYRLNDTFPNPKPPPGRHGSALSPIKPSITA</sequence>